<feature type="region of interest" description="Disordered" evidence="1">
    <location>
        <begin position="184"/>
        <end position="236"/>
    </location>
</feature>
<gene>
    <name evidence="3" type="ORF">M9Y10_041110</name>
</gene>
<evidence type="ECO:0000256" key="1">
    <source>
        <dbReference type="SAM" id="MobiDB-lite"/>
    </source>
</evidence>
<keyword evidence="2" id="KW-1133">Transmembrane helix</keyword>
<feature type="compositionally biased region" description="Basic and acidic residues" evidence="1">
    <location>
        <begin position="184"/>
        <end position="219"/>
    </location>
</feature>
<evidence type="ECO:0000256" key="2">
    <source>
        <dbReference type="SAM" id="Phobius"/>
    </source>
</evidence>
<feature type="transmembrane region" description="Helical" evidence="2">
    <location>
        <begin position="153"/>
        <end position="173"/>
    </location>
</feature>
<organism evidence="3 4">
    <name type="scientific">Tritrichomonas musculus</name>
    <dbReference type="NCBI Taxonomy" id="1915356"/>
    <lineage>
        <taxon>Eukaryota</taxon>
        <taxon>Metamonada</taxon>
        <taxon>Parabasalia</taxon>
        <taxon>Tritrichomonadida</taxon>
        <taxon>Tritrichomonadidae</taxon>
        <taxon>Tritrichomonas</taxon>
    </lineage>
</organism>
<dbReference type="Proteomes" id="UP001470230">
    <property type="component" value="Unassembled WGS sequence"/>
</dbReference>
<reference evidence="3 4" key="1">
    <citation type="submission" date="2024-04" db="EMBL/GenBank/DDBJ databases">
        <title>Tritrichomonas musculus Genome.</title>
        <authorList>
            <person name="Alves-Ferreira E."/>
            <person name="Grigg M."/>
            <person name="Lorenzi H."/>
            <person name="Galac M."/>
        </authorList>
    </citation>
    <scope>NUCLEOTIDE SEQUENCE [LARGE SCALE GENOMIC DNA]</scope>
    <source>
        <strain evidence="3 4">EAF2021</strain>
    </source>
</reference>
<name>A0ABR2K474_9EUKA</name>
<keyword evidence="4" id="KW-1185">Reference proteome</keyword>
<feature type="compositionally biased region" description="Basic and acidic residues" evidence="1">
    <location>
        <begin position="226"/>
        <end position="236"/>
    </location>
</feature>
<sequence>MIAFLSIFVHFISCSVKMTSIIRGNWSFYTIYPPESHEFEKRFIVDYRGDIANYLFTSFDEEIIDINVSFVDLSGNFTYLDQVYDFNFTMKARPYISTDIDLHEYGITHCTFCSYSSMHCIWAFENKTYSIYGERQNLVIDNKPWYVRYRNNIIMGVAFVIILGGFHFATNKLQRGMLEDIRKQDEEKKRKEKEGKLKEAINKEEKVEEDKEEEEKHETPTVTEQIPKENGKIKTD</sequence>
<accession>A0ABR2K474</accession>
<evidence type="ECO:0000313" key="4">
    <source>
        <dbReference type="Proteomes" id="UP001470230"/>
    </source>
</evidence>
<protein>
    <submittedName>
        <fullName evidence="3">Uncharacterized protein</fullName>
    </submittedName>
</protein>
<evidence type="ECO:0000313" key="3">
    <source>
        <dbReference type="EMBL" id="KAK8885658.1"/>
    </source>
</evidence>
<comment type="caution">
    <text evidence="3">The sequence shown here is derived from an EMBL/GenBank/DDBJ whole genome shotgun (WGS) entry which is preliminary data.</text>
</comment>
<proteinExistence type="predicted"/>
<dbReference type="EMBL" id="JAPFFF010000007">
    <property type="protein sequence ID" value="KAK8885658.1"/>
    <property type="molecule type" value="Genomic_DNA"/>
</dbReference>
<keyword evidence="2" id="KW-0812">Transmembrane</keyword>
<keyword evidence="2" id="KW-0472">Membrane</keyword>